<dbReference type="Pfam" id="PF00929">
    <property type="entry name" value="RNase_T"/>
    <property type="match status" value="1"/>
</dbReference>
<proteinExistence type="predicted"/>
<dbReference type="CDD" id="cd06127">
    <property type="entry name" value="DEDDh"/>
    <property type="match status" value="1"/>
</dbReference>
<dbReference type="PANTHER" id="PTHR30231">
    <property type="entry name" value="DNA POLYMERASE III SUBUNIT EPSILON"/>
    <property type="match status" value="1"/>
</dbReference>
<keyword evidence="3 5" id="KW-0269">Exonuclease</keyword>
<feature type="domain" description="Exonuclease" evidence="4">
    <location>
        <begin position="1"/>
        <end position="128"/>
    </location>
</feature>
<comment type="caution">
    <text evidence="5">The sequence shown here is derived from an EMBL/GenBank/DDBJ whole genome shotgun (WGS) entry which is preliminary data.</text>
</comment>
<evidence type="ECO:0000256" key="1">
    <source>
        <dbReference type="ARBA" id="ARBA00022722"/>
    </source>
</evidence>
<keyword evidence="1" id="KW-0540">Nuclease</keyword>
<sequence length="155" mass="16794">MRPPSPITWQARKVHGISTADVADQPTFGEIADAVSAALGDAIPVGHNVRIDLDVLTRTLPNWTPTEAFDTLRLARKTWTLPSYRLGALVEHRNLAENLPSGLQPHRATYDALVTARLFIALATEPSPLTVAALRDTGGITLAPAEPEAELRLFD</sequence>
<organism evidence="5 6">
    <name type="scientific">Haloechinothrix salitolerans</name>
    <dbReference type="NCBI Taxonomy" id="926830"/>
    <lineage>
        <taxon>Bacteria</taxon>
        <taxon>Bacillati</taxon>
        <taxon>Actinomycetota</taxon>
        <taxon>Actinomycetes</taxon>
        <taxon>Pseudonocardiales</taxon>
        <taxon>Pseudonocardiaceae</taxon>
        <taxon>Haloechinothrix</taxon>
    </lineage>
</organism>
<protein>
    <submittedName>
        <fullName evidence="5">Exonuclease domain-containing protein</fullName>
    </submittedName>
</protein>
<dbReference type="GO" id="GO:0004527">
    <property type="term" value="F:exonuclease activity"/>
    <property type="evidence" value="ECO:0007669"/>
    <property type="project" value="UniProtKB-KW"/>
</dbReference>
<evidence type="ECO:0000256" key="2">
    <source>
        <dbReference type="ARBA" id="ARBA00022801"/>
    </source>
</evidence>
<evidence type="ECO:0000259" key="4">
    <source>
        <dbReference type="SMART" id="SM00479"/>
    </source>
</evidence>
<dbReference type="InterPro" id="IPR012337">
    <property type="entry name" value="RNaseH-like_sf"/>
</dbReference>
<keyword evidence="6" id="KW-1185">Reference proteome</keyword>
<dbReference type="SMART" id="SM00479">
    <property type="entry name" value="EXOIII"/>
    <property type="match status" value="1"/>
</dbReference>
<evidence type="ECO:0000256" key="3">
    <source>
        <dbReference type="ARBA" id="ARBA00022839"/>
    </source>
</evidence>
<dbReference type="PANTHER" id="PTHR30231:SF4">
    <property type="entry name" value="PROTEIN NEN2"/>
    <property type="match status" value="1"/>
</dbReference>
<evidence type="ECO:0000313" key="5">
    <source>
        <dbReference type="EMBL" id="MFC6870889.1"/>
    </source>
</evidence>
<dbReference type="SUPFAM" id="SSF53098">
    <property type="entry name" value="Ribonuclease H-like"/>
    <property type="match status" value="1"/>
</dbReference>
<dbReference type="Proteomes" id="UP001596337">
    <property type="component" value="Unassembled WGS sequence"/>
</dbReference>
<reference evidence="6" key="1">
    <citation type="journal article" date="2019" name="Int. J. Syst. Evol. Microbiol.">
        <title>The Global Catalogue of Microorganisms (GCM) 10K type strain sequencing project: providing services to taxonomists for standard genome sequencing and annotation.</title>
        <authorList>
            <consortium name="The Broad Institute Genomics Platform"/>
            <consortium name="The Broad Institute Genome Sequencing Center for Infectious Disease"/>
            <person name="Wu L."/>
            <person name="Ma J."/>
        </authorList>
    </citation>
    <scope>NUCLEOTIDE SEQUENCE [LARGE SCALE GENOMIC DNA]</scope>
    <source>
        <strain evidence="6">KCTC 32255</strain>
    </source>
</reference>
<name>A0ABW2C7U9_9PSEU</name>
<dbReference type="EMBL" id="JBHSXX010000001">
    <property type="protein sequence ID" value="MFC6870889.1"/>
    <property type="molecule type" value="Genomic_DNA"/>
</dbReference>
<keyword evidence="2" id="KW-0378">Hydrolase</keyword>
<evidence type="ECO:0000313" key="6">
    <source>
        <dbReference type="Proteomes" id="UP001596337"/>
    </source>
</evidence>
<gene>
    <name evidence="5" type="ORF">ACFQGD_27550</name>
</gene>
<accession>A0ABW2C7U9</accession>
<dbReference type="Gene3D" id="3.30.420.10">
    <property type="entry name" value="Ribonuclease H-like superfamily/Ribonuclease H"/>
    <property type="match status" value="1"/>
</dbReference>
<dbReference type="InterPro" id="IPR013520">
    <property type="entry name" value="Ribonucl_H"/>
</dbReference>
<dbReference type="RefSeq" id="WP_390183575.1">
    <property type="nucleotide sequence ID" value="NZ_BAABLA010000007.1"/>
</dbReference>
<dbReference type="InterPro" id="IPR036397">
    <property type="entry name" value="RNaseH_sf"/>
</dbReference>